<feature type="compositionally biased region" description="Basic and acidic residues" evidence="4">
    <location>
        <begin position="155"/>
        <end position="166"/>
    </location>
</feature>
<keyword evidence="2 3" id="KW-0802">TPR repeat</keyword>
<evidence type="ECO:0000256" key="4">
    <source>
        <dbReference type="SAM" id="MobiDB-lite"/>
    </source>
</evidence>
<keyword evidence="5" id="KW-0732">Signal</keyword>
<dbReference type="SUPFAM" id="SSF48452">
    <property type="entry name" value="TPR-like"/>
    <property type="match status" value="1"/>
</dbReference>
<dbReference type="EMBL" id="JAENIK010000001">
    <property type="protein sequence ID" value="MBK1814078.1"/>
    <property type="molecule type" value="Genomic_DNA"/>
</dbReference>
<feature type="repeat" description="TPR" evidence="3">
    <location>
        <begin position="79"/>
        <end position="112"/>
    </location>
</feature>
<dbReference type="InterPro" id="IPR013105">
    <property type="entry name" value="TPR_2"/>
</dbReference>
<feature type="region of interest" description="Disordered" evidence="4">
    <location>
        <begin position="126"/>
        <end position="173"/>
    </location>
</feature>
<dbReference type="PROSITE" id="PS50005">
    <property type="entry name" value="TPR"/>
    <property type="match status" value="1"/>
</dbReference>
<dbReference type="InterPro" id="IPR011990">
    <property type="entry name" value="TPR-like_helical_dom_sf"/>
</dbReference>
<evidence type="ECO:0000313" key="7">
    <source>
        <dbReference type="Proteomes" id="UP000600139"/>
    </source>
</evidence>
<dbReference type="PROSITE" id="PS50293">
    <property type="entry name" value="TPR_REGION"/>
    <property type="match status" value="1"/>
</dbReference>
<keyword evidence="7" id="KW-1185">Reference proteome</keyword>
<protein>
    <submittedName>
        <fullName evidence="6">Tetratricopeptide repeat protein</fullName>
    </submittedName>
</protein>
<evidence type="ECO:0000256" key="1">
    <source>
        <dbReference type="ARBA" id="ARBA00022737"/>
    </source>
</evidence>
<evidence type="ECO:0000256" key="5">
    <source>
        <dbReference type="SAM" id="SignalP"/>
    </source>
</evidence>
<dbReference type="InterPro" id="IPR019734">
    <property type="entry name" value="TPR_rpt"/>
</dbReference>
<dbReference type="RefSeq" id="WP_200349044.1">
    <property type="nucleotide sequence ID" value="NZ_BAABHZ010000005.1"/>
</dbReference>
<dbReference type="Proteomes" id="UP000600139">
    <property type="component" value="Unassembled WGS sequence"/>
</dbReference>
<evidence type="ECO:0000256" key="3">
    <source>
        <dbReference type="PROSITE-ProRule" id="PRU00339"/>
    </source>
</evidence>
<feature type="compositionally biased region" description="Acidic residues" evidence="4">
    <location>
        <begin position="140"/>
        <end position="150"/>
    </location>
</feature>
<evidence type="ECO:0000313" key="6">
    <source>
        <dbReference type="EMBL" id="MBK1814078.1"/>
    </source>
</evidence>
<feature type="compositionally biased region" description="Basic and acidic residues" evidence="4">
    <location>
        <begin position="126"/>
        <end position="139"/>
    </location>
</feature>
<dbReference type="Gene3D" id="1.25.40.10">
    <property type="entry name" value="Tetratricopeptide repeat domain"/>
    <property type="match status" value="1"/>
</dbReference>
<reference evidence="6" key="1">
    <citation type="submission" date="2021-01" db="EMBL/GenBank/DDBJ databases">
        <title>Modified the classification status of verrucomicrobia.</title>
        <authorList>
            <person name="Feng X."/>
        </authorList>
    </citation>
    <scope>NUCLEOTIDE SEQUENCE</scope>
    <source>
        <strain evidence="6">JCM 18052</strain>
    </source>
</reference>
<gene>
    <name evidence="6" type="ORF">JIN84_00460</name>
</gene>
<keyword evidence="1" id="KW-0677">Repeat</keyword>
<feature type="signal peptide" evidence="5">
    <location>
        <begin position="1"/>
        <end position="18"/>
    </location>
</feature>
<feature type="chain" id="PRO_5037013829" evidence="5">
    <location>
        <begin position="19"/>
        <end position="210"/>
    </location>
</feature>
<accession>A0A934R0U3</accession>
<proteinExistence type="predicted"/>
<dbReference type="Pfam" id="PF07719">
    <property type="entry name" value="TPR_2"/>
    <property type="match status" value="1"/>
</dbReference>
<comment type="caution">
    <text evidence="6">The sequence shown here is derived from an EMBL/GenBank/DDBJ whole genome shotgun (WGS) entry which is preliminary data.</text>
</comment>
<dbReference type="SMART" id="SM00028">
    <property type="entry name" value="TPR"/>
    <property type="match status" value="1"/>
</dbReference>
<name>A0A934R0U3_9BACT</name>
<sequence>MKRALQTAALLLAITLGAGSLRNPQFWESDDRRGDRLMRRHLYQQAAVAYQDAFRRGVAQYRDGQFEAAAGTFARVPGAEGFYNAANAWLMHGQYERAIATYDRALSIRPHWKEAEENKAIAIARHDRMDASGKNRDQESADAYDPDEIVTDGKGGNENDKDREPLDGDASDAALQATWLRSVKTTPAQFLKAKFAWQAQARTSQAPPPP</sequence>
<organism evidence="6 7">
    <name type="scientific">Luteolibacter yonseiensis</name>
    <dbReference type="NCBI Taxonomy" id="1144680"/>
    <lineage>
        <taxon>Bacteria</taxon>
        <taxon>Pseudomonadati</taxon>
        <taxon>Verrucomicrobiota</taxon>
        <taxon>Verrucomicrobiia</taxon>
        <taxon>Verrucomicrobiales</taxon>
        <taxon>Verrucomicrobiaceae</taxon>
        <taxon>Luteolibacter</taxon>
    </lineage>
</organism>
<dbReference type="AlphaFoldDB" id="A0A934R0U3"/>
<evidence type="ECO:0000256" key="2">
    <source>
        <dbReference type="ARBA" id="ARBA00022803"/>
    </source>
</evidence>